<dbReference type="Proteomes" id="UP000675881">
    <property type="component" value="Unassembled WGS sequence"/>
</dbReference>
<comment type="caution">
    <text evidence="1">The sequence shown here is derived from an EMBL/GenBank/DDBJ whole genome shotgun (WGS) entry which is preliminary data.</text>
</comment>
<organism evidence="1 2">
    <name type="scientific">Lepeophtheirus salmonis</name>
    <name type="common">Salmon louse</name>
    <name type="synonym">Caligus salmonis</name>
    <dbReference type="NCBI Taxonomy" id="72036"/>
    <lineage>
        <taxon>Eukaryota</taxon>
        <taxon>Metazoa</taxon>
        <taxon>Ecdysozoa</taxon>
        <taxon>Arthropoda</taxon>
        <taxon>Crustacea</taxon>
        <taxon>Multicrustacea</taxon>
        <taxon>Hexanauplia</taxon>
        <taxon>Copepoda</taxon>
        <taxon>Siphonostomatoida</taxon>
        <taxon>Caligidae</taxon>
        <taxon>Lepeophtheirus</taxon>
    </lineage>
</organism>
<accession>A0A817FCI7</accession>
<protein>
    <submittedName>
        <fullName evidence="1">(salmon louse) hypothetical protein</fullName>
    </submittedName>
</protein>
<dbReference type="EMBL" id="CAJNVT010000070">
    <property type="protein sequence ID" value="CAF2744649.1"/>
    <property type="molecule type" value="Genomic_DNA"/>
</dbReference>
<evidence type="ECO:0000313" key="1">
    <source>
        <dbReference type="EMBL" id="CAF2744649.1"/>
    </source>
</evidence>
<sequence>MEALSLKTSEIERKDDVSLLEYNEPKICNQKYLQATSLIPKPKYLHPEKKCLLCNRKNVLLKNEYSWSTQKCLKGCVMGHLEVCCKSPVKSTLAIVFHVVNGLEDGTYAYFVVDLWFRRDSPVKSLFG</sequence>
<proteinExistence type="predicted"/>
<gene>
    <name evidence="1" type="ORF">LSAA_221</name>
</gene>
<name>A0A817FCI7_LEPSM</name>
<keyword evidence="2" id="KW-1185">Reference proteome</keyword>
<dbReference type="AlphaFoldDB" id="A0A817FCI7"/>
<evidence type="ECO:0000313" key="2">
    <source>
        <dbReference type="Proteomes" id="UP000675881"/>
    </source>
</evidence>
<reference evidence="1" key="1">
    <citation type="submission" date="2021-02" db="EMBL/GenBank/DDBJ databases">
        <authorList>
            <person name="Bekaert M."/>
        </authorList>
    </citation>
    <scope>NUCLEOTIDE SEQUENCE</scope>
    <source>
        <strain evidence="1">IoA-00</strain>
    </source>
</reference>